<dbReference type="InterPro" id="IPR037294">
    <property type="entry name" value="ABC_BtuC-like"/>
</dbReference>
<dbReference type="PANTHER" id="PTHR30472:SF1">
    <property type="entry name" value="FE(3+) DICITRATE TRANSPORT SYSTEM PERMEASE PROTEIN FECC-RELATED"/>
    <property type="match status" value="1"/>
</dbReference>
<evidence type="ECO:0000256" key="5">
    <source>
        <dbReference type="ARBA" id="ARBA00022692"/>
    </source>
</evidence>
<protein>
    <submittedName>
        <fullName evidence="9">Iron ABC transporter permease</fullName>
    </submittedName>
</protein>
<evidence type="ECO:0000313" key="10">
    <source>
        <dbReference type="Proteomes" id="UP000677016"/>
    </source>
</evidence>
<sequence length="325" mass="31927">MPVAVGGAVVVLALAVGASVLLGVQSLAPGAVLDAVVGSSADARTDAIVDSRVARTLIGLVVGAAVALSGVVLQGLTRNPIAEPSILGLNSGAALAVVLGIRFLGLDDVTGYVLAAIVGTVLVAALVQSLTMLAPRSSAPVSMALAGAAVMALAQSLIGAVLVTDRGSLDSFRFWQVGSVAGRDAGGVLDIAPVLVLGALLALTAGPTLNAVALGDDLARGLGQRVVLHRGLAAGGAVLLAAGATALAGPIAFVGLVVPHLVRALVGVDHRRVLVLSALLGPAFVVLADVVGRLVSPPSEIQVGIVCAVVGAPVLVLVVRRVRGM</sequence>
<dbReference type="AlphaFoldDB" id="A0A941DC35"/>
<dbReference type="Pfam" id="PF01032">
    <property type="entry name" value="FecCD"/>
    <property type="match status" value="1"/>
</dbReference>
<dbReference type="GO" id="GO:0033214">
    <property type="term" value="P:siderophore-iron import into cell"/>
    <property type="evidence" value="ECO:0007669"/>
    <property type="project" value="TreeGrafter"/>
</dbReference>
<keyword evidence="3" id="KW-0813">Transport</keyword>
<evidence type="ECO:0000256" key="8">
    <source>
        <dbReference type="SAM" id="Phobius"/>
    </source>
</evidence>
<comment type="subcellular location">
    <subcellularLocation>
        <location evidence="1">Cell membrane</location>
        <topology evidence="1">Multi-pass membrane protein</topology>
    </subcellularLocation>
</comment>
<comment type="similarity">
    <text evidence="2">Belongs to the binding-protein-dependent transport system permease family. FecCD subfamily.</text>
</comment>
<keyword evidence="5 8" id="KW-0812">Transmembrane</keyword>
<keyword evidence="4" id="KW-1003">Cell membrane</keyword>
<keyword evidence="10" id="KW-1185">Reference proteome</keyword>
<feature type="transmembrane region" description="Helical" evidence="8">
    <location>
        <begin position="141"/>
        <end position="163"/>
    </location>
</feature>
<gene>
    <name evidence="9" type="ORF">KC207_13185</name>
</gene>
<keyword evidence="6 8" id="KW-1133">Transmembrane helix</keyword>
<evidence type="ECO:0000256" key="6">
    <source>
        <dbReference type="ARBA" id="ARBA00022989"/>
    </source>
</evidence>
<organism evidence="9 10">
    <name type="scientific">Phycicoccus avicenniae</name>
    <dbReference type="NCBI Taxonomy" id="2828860"/>
    <lineage>
        <taxon>Bacteria</taxon>
        <taxon>Bacillati</taxon>
        <taxon>Actinomycetota</taxon>
        <taxon>Actinomycetes</taxon>
        <taxon>Micrococcales</taxon>
        <taxon>Intrasporangiaceae</taxon>
        <taxon>Phycicoccus</taxon>
    </lineage>
</organism>
<name>A0A941DC35_9MICO</name>
<dbReference type="Proteomes" id="UP000677016">
    <property type="component" value="Unassembled WGS sequence"/>
</dbReference>
<dbReference type="GO" id="GO:0005886">
    <property type="term" value="C:plasma membrane"/>
    <property type="evidence" value="ECO:0007669"/>
    <property type="project" value="UniProtKB-SubCell"/>
</dbReference>
<evidence type="ECO:0000256" key="3">
    <source>
        <dbReference type="ARBA" id="ARBA00022448"/>
    </source>
</evidence>
<dbReference type="PANTHER" id="PTHR30472">
    <property type="entry name" value="FERRIC ENTEROBACTIN TRANSPORT SYSTEM PERMEASE PROTEIN"/>
    <property type="match status" value="1"/>
</dbReference>
<dbReference type="CDD" id="cd06550">
    <property type="entry name" value="TM_ABC_iron-siderophores_like"/>
    <property type="match status" value="1"/>
</dbReference>
<evidence type="ECO:0000256" key="2">
    <source>
        <dbReference type="ARBA" id="ARBA00007935"/>
    </source>
</evidence>
<evidence type="ECO:0000313" key="9">
    <source>
        <dbReference type="EMBL" id="MBR7744242.1"/>
    </source>
</evidence>
<dbReference type="SUPFAM" id="SSF81345">
    <property type="entry name" value="ABC transporter involved in vitamin B12 uptake, BtuC"/>
    <property type="match status" value="1"/>
</dbReference>
<feature type="transmembrane region" description="Helical" evidence="8">
    <location>
        <begin position="85"/>
        <end position="105"/>
    </location>
</feature>
<accession>A0A941DC35</accession>
<comment type="caution">
    <text evidence="9">The sequence shown here is derived from an EMBL/GenBank/DDBJ whole genome shotgun (WGS) entry which is preliminary data.</text>
</comment>
<dbReference type="Gene3D" id="1.10.3470.10">
    <property type="entry name" value="ABC transporter involved in vitamin B12 uptake, BtuC"/>
    <property type="match status" value="1"/>
</dbReference>
<feature type="transmembrane region" description="Helical" evidence="8">
    <location>
        <begin position="273"/>
        <end position="295"/>
    </location>
</feature>
<evidence type="ECO:0000256" key="7">
    <source>
        <dbReference type="ARBA" id="ARBA00023136"/>
    </source>
</evidence>
<feature type="transmembrane region" description="Helical" evidence="8">
    <location>
        <begin position="111"/>
        <end position="134"/>
    </location>
</feature>
<proteinExistence type="inferred from homology"/>
<reference evidence="9" key="1">
    <citation type="submission" date="2021-04" db="EMBL/GenBank/DDBJ databases">
        <title>Phycicoccus avicenniae sp. nov., a novel endophytic actinomycetes isolated from branch of Avicennia mariana.</title>
        <authorList>
            <person name="Tuo L."/>
        </authorList>
    </citation>
    <scope>NUCLEOTIDE SEQUENCE</scope>
    <source>
        <strain evidence="9">BSK3Z-2</strain>
    </source>
</reference>
<feature type="transmembrane region" description="Helical" evidence="8">
    <location>
        <begin position="232"/>
        <end position="261"/>
    </location>
</feature>
<dbReference type="EMBL" id="JAGSNF010000019">
    <property type="protein sequence ID" value="MBR7744242.1"/>
    <property type="molecule type" value="Genomic_DNA"/>
</dbReference>
<feature type="transmembrane region" description="Helical" evidence="8">
    <location>
        <begin position="301"/>
        <end position="319"/>
    </location>
</feature>
<keyword evidence="7 8" id="KW-0472">Membrane</keyword>
<feature type="transmembrane region" description="Helical" evidence="8">
    <location>
        <begin position="54"/>
        <end position="73"/>
    </location>
</feature>
<dbReference type="GO" id="GO:0022857">
    <property type="term" value="F:transmembrane transporter activity"/>
    <property type="evidence" value="ECO:0007669"/>
    <property type="project" value="InterPro"/>
</dbReference>
<evidence type="ECO:0000256" key="1">
    <source>
        <dbReference type="ARBA" id="ARBA00004651"/>
    </source>
</evidence>
<evidence type="ECO:0000256" key="4">
    <source>
        <dbReference type="ARBA" id="ARBA00022475"/>
    </source>
</evidence>
<dbReference type="InterPro" id="IPR000522">
    <property type="entry name" value="ABC_transptr_permease_BtuC"/>
</dbReference>